<dbReference type="InterPro" id="IPR006680">
    <property type="entry name" value="Amidohydro-rel"/>
</dbReference>
<evidence type="ECO:0000313" key="3">
    <source>
        <dbReference type="Proteomes" id="UP000325684"/>
    </source>
</evidence>
<dbReference type="InterPro" id="IPR057744">
    <property type="entry name" value="OTAase-like"/>
</dbReference>
<dbReference type="OrthoDB" id="9815027at2"/>
<sequence>MFSCTSDDDVVSPGHAGCLCHRPEIQFLTNRINVDLSRRGFVAGMAASVASLGLVPGRASAQPAPVGPSRAILFTNFRLFDGKSVALRDGLRLLVEGNRITAVAEGNPAAPAGAQVIDCGGRVIMPGLIDAHWHTMFAAISLPNLLSGAIGPIYLAAAAEAERTLMRGFTTVRDLGGPVFAFKQAIDEGLVSGPRIYPSGAMITTTGGHADMRPFSDLPRSPGGPLSALEQTGGGAIADSADEVRLRVREQLMQGASQIKLVGGGGVSSPRSPLDMSTFSEAQLRAGVETAADWNTFVTVHAYAPTTIQRAIAAGAKCIEHAHLMDDATAGLMADKGVWLSIQPFLTEDDQLPLSGPSRVSLLQVLAGTDNAYKLARKHKIKTAFGSDLLFSAALAPRQGTMLTHLTRWYSNAEILTMATATNGELLSLSGPRNPYPGKLGVIEDGALADLLLVDGNPVEDISLIAKPDKSLLIIMKDGKIYKDTRIRP</sequence>
<dbReference type="EMBL" id="VCMV01000042">
    <property type="protein sequence ID" value="KAB0265107.1"/>
    <property type="molecule type" value="Genomic_DNA"/>
</dbReference>
<keyword evidence="2" id="KW-0378">Hydrolase</keyword>
<dbReference type="CDD" id="cd01299">
    <property type="entry name" value="Met_dep_hydrolase_A"/>
    <property type="match status" value="1"/>
</dbReference>
<dbReference type="RefSeq" id="WP_150947751.1">
    <property type="nucleotide sequence ID" value="NZ_VCMV01000042.1"/>
</dbReference>
<gene>
    <name evidence="2" type="ORF">FEZ63_19860</name>
</gene>
<accession>A0A5N3P5T4</accession>
<evidence type="ECO:0000313" key="2">
    <source>
        <dbReference type="EMBL" id="KAB0265107.1"/>
    </source>
</evidence>
<dbReference type="AlphaFoldDB" id="A0A5N3P5T4"/>
<dbReference type="Proteomes" id="UP000325684">
    <property type="component" value="Unassembled WGS sequence"/>
</dbReference>
<dbReference type="InterPro" id="IPR032466">
    <property type="entry name" value="Metal_Hydrolase"/>
</dbReference>
<dbReference type="Pfam" id="PF01979">
    <property type="entry name" value="Amidohydro_1"/>
    <property type="match status" value="1"/>
</dbReference>
<keyword evidence="3" id="KW-1185">Reference proteome</keyword>
<proteinExistence type="predicted"/>
<feature type="domain" description="Amidohydrolase-related" evidence="1">
    <location>
        <begin position="123"/>
        <end position="481"/>
    </location>
</feature>
<dbReference type="PANTHER" id="PTHR43135">
    <property type="entry name" value="ALPHA-D-RIBOSE 1-METHYLPHOSPHONATE 5-TRIPHOSPHATE DIPHOSPHATASE"/>
    <property type="match status" value="1"/>
</dbReference>
<dbReference type="InterPro" id="IPR051781">
    <property type="entry name" value="Metallo-dep_Hydrolase"/>
</dbReference>
<dbReference type="SUPFAM" id="SSF51338">
    <property type="entry name" value="Composite domain of metallo-dependent hydrolases"/>
    <property type="match status" value="2"/>
</dbReference>
<dbReference type="SUPFAM" id="SSF51556">
    <property type="entry name" value="Metallo-dependent hydrolases"/>
    <property type="match status" value="1"/>
</dbReference>
<dbReference type="Gene3D" id="3.20.20.140">
    <property type="entry name" value="Metal-dependent hydrolases"/>
    <property type="match status" value="1"/>
</dbReference>
<comment type="caution">
    <text evidence="2">The sequence shown here is derived from an EMBL/GenBank/DDBJ whole genome shotgun (WGS) entry which is preliminary data.</text>
</comment>
<dbReference type="PANTHER" id="PTHR43135:SF3">
    <property type="entry name" value="ALPHA-D-RIBOSE 1-METHYLPHOSPHONATE 5-TRIPHOSPHATE DIPHOSPHATASE"/>
    <property type="match status" value="1"/>
</dbReference>
<dbReference type="InterPro" id="IPR006311">
    <property type="entry name" value="TAT_signal"/>
</dbReference>
<organism evidence="2 3">
    <name type="scientific">Microvirga brassicacearum</name>
    <dbReference type="NCBI Taxonomy" id="2580413"/>
    <lineage>
        <taxon>Bacteria</taxon>
        <taxon>Pseudomonadati</taxon>
        <taxon>Pseudomonadota</taxon>
        <taxon>Alphaproteobacteria</taxon>
        <taxon>Hyphomicrobiales</taxon>
        <taxon>Methylobacteriaceae</taxon>
        <taxon>Microvirga</taxon>
    </lineage>
</organism>
<protein>
    <submittedName>
        <fullName evidence="2">Amidohydrolase family protein</fullName>
    </submittedName>
</protein>
<dbReference type="InterPro" id="IPR011059">
    <property type="entry name" value="Metal-dep_hydrolase_composite"/>
</dbReference>
<dbReference type="PROSITE" id="PS51318">
    <property type="entry name" value="TAT"/>
    <property type="match status" value="1"/>
</dbReference>
<dbReference type="Gene3D" id="2.30.40.10">
    <property type="entry name" value="Urease, subunit C, domain 1"/>
    <property type="match status" value="1"/>
</dbReference>
<reference evidence="2 3" key="1">
    <citation type="journal article" date="2019" name="Microorganisms">
        <title>Genome Insights into the Novel Species Microvirga brassicacearum, a Rapeseed Endophyte with Biotechnological Potential.</title>
        <authorList>
            <person name="Jimenez-Gomez A."/>
            <person name="Saati-Santamaria Z."/>
            <person name="Igual J.M."/>
            <person name="Rivas R."/>
            <person name="Mateos P.F."/>
            <person name="Garcia-Fraile P."/>
        </authorList>
    </citation>
    <scope>NUCLEOTIDE SEQUENCE [LARGE SCALE GENOMIC DNA]</scope>
    <source>
        <strain evidence="2 3">CDVBN77</strain>
    </source>
</reference>
<evidence type="ECO:0000259" key="1">
    <source>
        <dbReference type="Pfam" id="PF01979"/>
    </source>
</evidence>
<name>A0A5N3P5T4_9HYPH</name>
<dbReference type="GO" id="GO:0016810">
    <property type="term" value="F:hydrolase activity, acting on carbon-nitrogen (but not peptide) bonds"/>
    <property type="evidence" value="ECO:0007669"/>
    <property type="project" value="InterPro"/>
</dbReference>